<accession>A0A375HG08</accession>
<sequence length="98" mass="11414">MSGTRITDQQVSLYMSKRKQHTQEIAAAKAGISVRSARRIDRDSQLPSQKPRRYWRSRPDPFVEVWDTKVVPMPASEPRLQAITILRKLQDDHPDQYP</sequence>
<evidence type="ECO:0008006" key="2">
    <source>
        <dbReference type="Google" id="ProtNLM"/>
    </source>
</evidence>
<evidence type="ECO:0000313" key="1">
    <source>
        <dbReference type="EMBL" id="SPD49210.1"/>
    </source>
</evidence>
<gene>
    <name evidence="1" type="ORF">CBM2612_P0555</name>
</gene>
<dbReference type="EMBL" id="LT984809">
    <property type="protein sequence ID" value="SPD49210.1"/>
    <property type="molecule type" value="Genomic_DNA"/>
</dbReference>
<dbReference type="AlphaFoldDB" id="A0A375HG08"/>
<proteinExistence type="predicted"/>
<reference evidence="1" key="1">
    <citation type="submission" date="2018-01" db="EMBL/GenBank/DDBJ databases">
        <authorList>
            <person name="Gaut B.S."/>
            <person name="Morton B.R."/>
            <person name="Clegg M.T."/>
            <person name="Duvall M.R."/>
        </authorList>
    </citation>
    <scope>NUCLEOTIDE SEQUENCE</scope>
    <source>
        <strain evidence="1">Cupriavidus taiwanensis STM 8555</strain>
    </source>
</reference>
<keyword evidence="1" id="KW-0614">Plasmid</keyword>
<name>A0A375HG08_9BURK</name>
<protein>
    <recommendedName>
        <fullName evidence="2">Transposase</fullName>
    </recommendedName>
</protein>
<organism evidence="1">
    <name type="scientific">Cupriavidus taiwanensis</name>
    <dbReference type="NCBI Taxonomy" id="164546"/>
    <lineage>
        <taxon>Bacteria</taxon>
        <taxon>Pseudomonadati</taxon>
        <taxon>Pseudomonadota</taxon>
        <taxon>Betaproteobacteria</taxon>
        <taxon>Burkholderiales</taxon>
        <taxon>Burkholderiaceae</taxon>
        <taxon>Cupriavidus</taxon>
    </lineage>
</organism>
<geneLocation type="plasmid" evidence="1">
    <name>I</name>
</geneLocation>